<dbReference type="STRING" id="414048.SAMN04489864_11037"/>
<evidence type="ECO:0000313" key="8">
    <source>
        <dbReference type="Proteomes" id="UP000199666"/>
    </source>
</evidence>
<dbReference type="GO" id="GO:0006508">
    <property type="term" value="P:proteolysis"/>
    <property type="evidence" value="ECO:0007669"/>
    <property type="project" value="UniProtKB-KW"/>
</dbReference>
<evidence type="ECO:0000256" key="4">
    <source>
        <dbReference type="ARBA" id="ARBA00022833"/>
    </source>
</evidence>
<keyword evidence="5" id="KW-0482">Metalloprotease</keyword>
<dbReference type="InterPro" id="IPR037518">
    <property type="entry name" value="MPN"/>
</dbReference>
<dbReference type="InterPro" id="IPR025657">
    <property type="entry name" value="RadC_JAB"/>
</dbReference>
<dbReference type="Pfam" id="PF04002">
    <property type="entry name" value="RadC"/>
    <property type="match status" value="1"/>
</dbReference>
<dbReference type="EMBL" id="FOPP01000010">
    <property type="protein sequence ID" value="SFH37331.1"/>
    <property type="molecule type" value="Genomic_DNA"/>
</dbReference>
<reference evidence="7 8" key="1">
    <citation type="submission" date="2016-10" db="EMBL/GenBank/DDBJ databases">
        <authorList>
            <person name="de Groot N.N."/>
        </authorList>
    </citation>
    <scope>NUCLEOTIDE SEQUENCE [LARGE SCALE GENOMIC DNA]</scope>
    <source>
        <strain evidence="7 8">DSM 18684</strain>
    </source>
</reference>
<dbReference type="RefSeq" id="WP_090996389.1">
    <property type="nucleotide sequence ID" value="NZ_FOPP01000010.1"/>
</dbReference>
<evidence type="ECO:0000313" key="7">
    <source>
        <dbReference type="EMBL" id="SFH37331.1"/>
    </source>
</evidence>
<keyword evidence="8" id="KW-1185">Reference proteome</keyword>
<name>A0A1I2ZJN9_9SPHI</name>
<dbReference type="InterPro" id="IPR001405">
    <property type="entry name" value="UPF0758"/>
</dbReference>
<proteinExistence type="predicted"/>
<organism evidence="7 8">
    <name type="scientific">Pedobacter insulae</name>
    <dbReference type="NCBI Taxonomy" id="414048"/>
    <lineage>
        <taxon>Bacteria</taxon>
        <taxon>Pseudomonadati</taxon>
        <taxon>Bacteroidota</taxon>
        <taxon>Sphingobacteriia</taxon>
        <taxon>Sphingobacteriales</taxon>
        <taxon>Sphingobacteriaceae</taxon>
        <taxon>Pedobacter</taxon>
    </lineage>
</organism>
<evidence type="ECO:0000259" key="6">
    <source>
        <dbReference type="PROSITE" id="PS50249"/>
    </source>
</evidence>
<feature type="domain" description="MPN" evidence="6">
    <location>
        <begin position="27"/>
        <end position="152"/>
    </location>
</feature>
<dbReference type="Gene3D" id="3.40.140.10">
    <property type="entry name" value="Cytidine Deaminase, domain 2"/>
    <property type="match status" value="1"/>
</dbReference>
<dbReference type="Proteomes" id="UP000199666">
    <property type="component" value="Unassembled WGS sequence"/>
</dbReference>
<sequence>MEALKNFQVAEIELSYKSKVAAKDRPVANRSSACYELLLKNWDMDKIELVEQSKVILLNRANHVLGIFDLSTGGTCGTVIDIKLVMIAALKMNASALVISHNHPTGNLKPSTQDILITEKLVAAGKLLTIDVNDHIIITANGYYSLADQGDM</sequence>
<accession>A0A1I2ZJN9</accession>
<dbReference type="PANTHER" id="PTHR30471">
    <property type="entry name" value="DNA REPAIR PROTEIN RADC"/>
    <property type="match status" value="1"/>
</dbReference>
<evidence type="ECO:0000256" key="5">
    <source>
        <dbReference type="ARBA" id="ARBA00023049"/>
    </source>
</evidence>
<protein>
    <submittedName>
        <fullName evidence="7">RadC-like JAB domain-containing protein</fullName>
    </submittedName>
</protein>
<dbReference type="GO" id="GO:0008237">
    <property type="term" value="F:metallopeptidase activity"/>
    <property type="evidence" value="ECO:0007669"/>
    <property type="project" value="UniProtKB-KW"/>
</dbReference>
<keyword evidence="4" id="KW-0862">Zinc</keyword>
<dbReference type="AlphaFoldDB" id="A0A1I2ZJN9"/>
<dbReference type="PROSITE" id="PS50249">
    <property type="entry name" value="MPN"/>
    <property type="match status" value="1"/>
</dbReference>
<dbReference type="OrthoDB" id="9804482at2"/>
<keyword evidence="2" id="KW-0479">Metal-binding</keyword>
<keyword evidence="3" id="KW-0378">Hydrolase</keyword>
<gene>
    <name evidence="7" type="ORF">SAMN04489864_11037</name>
</gene>
<dbReference type="GO" id="GO:0046872">
    <property type="term" value="F:metal ion binding"/>
    <property type="evidence" value="ECO:0007669"/>
    <property type="project" value="UniProtKB-KW"/>
</dbReference>
<evidence type="ECO:0000256" key="1">
    <source>
        <dbReference type="ARBA" id="ARBA00022670"/>
    </source>
</evidence>
<keyword evidence="1" id="KW-0645">Protease</keyword>
<dbReference type="CDD" id="cd08071">
    <property type="entry name" value="MPN_DUF2466"/>
    <property type="match status" value="1"/>
</dbReference>
<evidence type="ECO:0000256" key="2">
    <source>
        <dbReference type="ARBA" id="ARBA00022723"/>
    </source>
</evidence>
<evidence type="ECO:0000256" key="3">
    <source>
        <dbReference type="ARBA" id="ARBA00022801"/>
    </source>
</evidence>
<dbReference type="PANTHER" id="PTHR30471:SF3">
    <property type="entry name" value="UPF0758 PROTEIN YEES-RELATED"/>
    <property type="match status" value="1"/>
</dbReference>